<protein>
    <submittedName>
        <fullName evidence="2">Pimeloyl-ACP methyl ester carboxylesterase</fullName>
    </submittedName>
</protein>
<organism evidence="2 3">
    <name type="scientific">Natrinema salifodinae</name>
    <dbReference type="NCBI Taxonomy" id="1202768"/>
    <lineage>
        <taxon>Archaea</taxon>
        <taxon>Methanobacteriati</taxon>
        <taxon>Methanobacteriota</taxon>
        <taxon>Stenosarchaea group</taxon>
        <taxon>Halobacteria</taxon>
        <taxon>Halobacteriales</taxon>
        <taxon>Natrialbaceae</taxon>
        <taxon>Natrinema</taxon>
    </lineage>
</organism>
<evidence type="ECO:0000259" key="1">
    <source>
        <dbReference type="Pfam" id="PF00561"/>
    </source>
</evidence>
<proteinExistence type="predicted"/>
<dbReference type="EMBL" id="FOIS01000002">
    <property type="protein sequence ID" value="SEV95137.1"/>
    <property type="molecule type" value="Genomic_DNA"/>
</dbReference>
<dbReference type="OrthoDB" id="9890at2157"/>
<dbReference type="InterPro" id="IPR000073">
    <property type="entry name" value="AB_hydrolase_1"/>
</dbReference>
<dbReference type="Proteomes" id="UP000183275">
    <property type="component" value="Unassembled WGS sequence"/>
</dbReference>
<reference evidence="3" key="1">
    <citation type="submission" date="2016-10" db="EMBL/GenBank/DDBJ databases">
        <authorList>
            <person name="Varghese N."/>
        </authorList>
    </citation>
    <scope>NUCLEOTIDE SEQUENCE [LARGE SCALE GENOMIC DNA]</scope>
    <source>
        <strain evidence="3">CGMCC 1.12284</strain>
    </source>
</reference>
<feature type="domain" description="AB hydrolase-1" evidence="1">
    <location>
        <begin position="41"/>
        <end position="280"/>
    </location>
</feature>
<dbReference type="eggNOG" id="arCOG05706">
    <property type="taxonomic scope" value="Archaea"/>
</dbReference>
<accession>A0A1I0N317</accession>
<dbReference type="PRINTS" id="PR00412">
    <property type="entry name" value="EPOXHYDRLASE"/>
</dbReference>
<dbReference type="Gene3D" id="3.40.50.1820">
    <property type="entry name" value="alpha/beta hydrolase"/>
    <property type="match status" value="1"/>
</dbReference>
<dbReference type="SUPFAM" id="SSF53474">
    <property type="entry name" value="alpha/beta-Hydrolases"/>
    <property type="match status" value="1"/>
</dbReference>
<keyword evidence="3" id="KW-1185">Reference proteome</keyword>
<sequence>MTRLSTSTATVAPTADVGGTGITTIDGCRLAYRRAGTEGSPVVLLHGGGVDDSTLSWRHAIDTLAEDHRVYAPDWPGYGDSEAGPDFEHSIESYVDLLVSFLDDMGLESATLVGISMGGGVALGTALDHADRIDRLALVDSYGLGPRIPAGALWKTMAHVPGANALGWAAVGLSNEMARLSLSRLVADGAALDPEFVEDFRTRAGRRSAGEAFEAFQRNELLASGTVRTDFTDDLGSLSVPTLLVHGADDPLIPAAWSERAAARIPDAELTVLENCGHWTPRERPDAFNEVLTSFCADDAGDIDGDGV</sequence>
<gene>
    <name evidence="2" type="ORF">SAMN05216285_1261</name>
</gene>
<evidence type="ECO:0000313" key="2">
    <source>
        <dbReference type="EMBL" id="SEV95137.1"/>
    </source>
</evidence>
<dbReference type="PANTHER" id="PTHR46438">
    <property type="entry name" value="ALPHA/BETA-HYDROLASES SUPERFAMILY PROTEIN"/>
    <property type="match status" value="1"/>
</dbReference>
<dbReference type="InterPro" id="IPR029058">
    <property type="entry name" value="AB_hydrolase_fold"/>
</dbReference>
<dbReference type="PANTHER" id="PTHR46438:SF11">
    <property type="entry name" value="LIPASE-RELATED"/>
    <property type="match status" value="1"/>
</dbReference>
<dbReference type="AlphaFoldDB" id="A0A1I0N317"/>
<dbReference type="InterPro" id="IPR000639">
    <property type="entry name" value="Epox_hydrolase-like"/>
</dbReference>
<dbReference type="STRING" id="1202768.SAMN05216285_1261"/>
<dbReference type="PRINTS" id="PR00111">
    <property type="entry name" value="ABHYDROLASE"/>
</dbReference>
<dbReference type="Pfam" id="PF00561">
    <property type="entry name" value="Abhydrolase_1"/>
    <property type="match status" value="1"/>
</dbReference>
<dbReference type="GO" id="GO:0003824">
    <property type="term" value="F:catalytic activity"/>
    <property type="evidence" value="ECO:0007669"/>
    <property type="project" value="InterPro"/>
</dbReference>
<dbReference type="RefSeq" id="WP_049990643.1">
    <property type="nucleotide sequence ID" value="NZ_FOIS01000002.1"/>
</dbReference>
<name>A0A1I0N317_9EURY</name>
<evidence type="ECO:0000313" key="3">
    <source>
        <dbReference type="Proteomes" id="UP000183275"/>
    </source>
</evidence>